<comment type="caution">
    <text evidence="2">The sequence shown here is derived from an EMBL/GenBank/DDBJ whole genome shotgun (WGS) entry which is preliminary data.</text>
</comment>
<evidence type="ECO:0000256" key="1">
    <source>
        <dbReference type="SAM" id="MobiDB-lite"/>
    </source>
</evidence>
<feature type="compositionally biased region" description="Low complexity" evidence="1">
    <location>
        <begin position="47"/>
        <end position="85"/>
    </location>
</feature>
<feature type="region of interest" description="Disordered" evidence="1">
    <location>
        <begin position="1"/>
        <end position="27"/>
    </location>
</feature>
<keyword evidence="3" id="KW-1185">Reference proteome</keyword>
<evidence type="ECO:0000313" key="2">
    <source>
        <dbReference type="EMBL" id="MDI5884123.1"/>
    </source>
</evidence>
<dbReference type="GeneID" id="97327362"/>
<name>A0ABT6UN45_9GAMM</name>
<dbReference type="EMBL" id="JASCSA010000004">
    <property type="protein sequence ID" value="MDI5884123.1"/>
    <property type="molecule type" value="Genomic_DNA"/>
</dbReference>
<reference evidence="3" key="1">
    <citation type="submission" date="2023-07" db="EMBL/GenBank/DDBJ databases">
        <title>Genome-based characterization of strain KMM 296 and proposal for reclassification of Cobetia litoralis and Cobetia pacifica, and emended description of the species Cobetia amphilecti and Cobetia marina.</title>
        <authorList>
            <person name="Balabanova L."/>
            <person name="Nedashkovskaya O."/>
        </authorList>
    </citation>
    <scope>NUCLEOTIDE SEQUENCE [LARGE SCALE GENOMIC DNA]</scope>
    <source>
        <strain evidence="3">NRIC 0815</strain>
    </source>
</reference>
<dbReference type="Gene3D" id="3.90.470.20">
    <property type="entry name" value="4'-phosphopantetheinyl transferase domain"/>
    <property type="match status" value="1"/>
</dbReference>
<dbReference type="RefSeq" id="WP_284726659.1">
    <property type="nucleotide sequence ID" value="NZ_CP136695.1"/>
</dbReference>
<evidence type="ECO:0000313" key="3">
    <source>
        <dbReference type="Proteomes" id="UP001229025"/>
    </source>
</evidence>
<gene>
    <name evidence="2" type="ORF">QLT01_07115</name>
</gene>
<organism evidence="2 3">
    <name type="scientific">Cobetia amphilecti</name>
    <dbReference type="NCBI Taxonomy" id="1055104"/>
    <lineage>
        <taxon>Bacteria</taxon>
        <taxon>Pseudomonadati</taxon>
        <taxon>Pseudomonadota</taxon>
        <taxon>Gammaproteobacteria</taxon>
        <taxon>Oceanospirillales</taxon>
        <taxon>Halomonadaceae</taxon>
        <taxon>Cobetia</taxon>
    </lineage>
</organism>
<feature type="compositionally biased region" description="Basic and acidic residues" evidence="1">
    <location>
        <begin position="1"/>
        <end position="10"/>
    </location>
</feature>
<accession>A0ABT6UN45</accession>
<proteinExistence type="predicted"/>
<feature type="region of interest" description="Disordered" evidence="1">
    <location>
        <begin position="144"/>
        <end position="185"/>
    </location>
</feature>
<dbReference type="Proteomes" id="UP001229025">
    <property type="component" value="Unassembled WGS sequence"/>
</dbReference>
<dbReference type="InterPro" id="IPR037143">
    <property type="entry name" value="4-PPantetheinyl_Trfase_dom_sf"/>
</dbReference>
<protein>
    <recommendedName>
        <fullName evidence="4">4'-phosphopantetheinyl transferase domain-containing protein</fullName>
    </recommendedName>
</protein>
<sequence>MMARQGKDVSETSEPVEDNSAIEPAVRPTDHPAYRCVVLGHAAADDSCSPSAGSLSSGSLNTDSLGSGSPSLEPLSAEPLSVEPPSTEPLISHDPHALAASLASATGSAACALPNHCSESSSRPARLWLAEACVLPASCVDSAAPSINSSTGASRRRSLRARQPDVDNADTPVSSAKARRRQQREAESHLARLLLGELAAAQGIVLPLADWSPRGQAPHHPALPAGFYVSIAHRHGHVLVGLATAPLGLDLEYRNPRHAHDLDARIAMLPLDARERLTEASHLSETERLDGFYREWVRYEAIFKLTHNHLNIKFTNYKYL</sequence>
<feature type="region of interest" description="Disordered" evidence="1">
    <location>
        <begin position="44"/>
        <end position="87"/>
    </location>
</feature>
<evidence type="ECO:0008006" key="4">
    <source>
        <dbReference type="Google" id="ProtNLM"/>
    </source>
</evidence>